<dbReference type="Proteomes" id="UP001165960">
    <property type="component" value="Unassembled WGS sequence"/>
</dbReference>
<sequence length="180" mass="20114">MSLGAAISPRPGPVWGGSLNYPTPTLVGDWGFEFPSGLLQLPTLLLGGLVWGFEPRTRRCKAGSNTIPLYSPFVYSPSDPQENLFNFNHHSDPTSEPEEDQEQEPEPGAPADDQIEIWDVNNIHNIFNRNGAFSVPFTFPVSYTIMYNKGGAGFVYKDYSFNCNDEKKAICQHHFKCDTH</sequence>
<name>A0ACC2SSJ1_9FUNG</name>
<reference evidence="1" key="1">
    <citation type="submission" date="2022-04" db="EMBL/GenBank/DDBJ databases">
        <title>Genome of the entomopathogenic fungus Entomophthora muscae.</title>
        <authorList>
            <person name="Elya C."/>
            <person name="Lovett B.R."/>
            <person name="Lee E."/>
            <person name="Macias A.M."/>
            <person name="Hajek A.E."/>
            <person name="De Bivort B.L."/>
            <person name="Kasson M.T."/>
            <person name="De Fine Licht H.H."/>
            <person name="Stajich J.E."/>
        </authorList>
    </citation>
    <scope>NUCLEOTIDE SEQUENCE</scope>
    <source>
        <strain evidence="1">Berkeley</strain>
    </source>
</reference>
<organism evidence="1 2">
    <name type="scientific">Entomophthora muscae</name>
    <dbReference type="NCBI Taxonomy" id="34485"/>
    <lineage>
        <taxon>Eukaryota</taxon>
        <taxon>Fungi</taxon>
        <taxon>Fungi incertae sedis</taxon>
        <taxon>Zoopagomycota</taxon>
        <taxon>Entomophthoromycotina</taxon>
        <taxon>Entomophthoromycetes</taxon>
        <taxon>Entomophthorales</taxon>
        <taxon>Entomophthoraceae</taxon>
        <taxon>Entomophthora</taxon>
    </lineage>
</organism>
<protein>
    <submittedName>
        <fullName evidence="1">Uncharacterized protein</fullName>
    </submittedName>
</protein>
<evidence type="ECO:0000313" key="1">
    <source>
        <dbReference type="EMBL" id="KAJ9065362.1"/>
    </source>
</evidence>
<accession>A0ACC2SSJ1</accession>
<proteinExistence type="predicted"/>
<gene>
    <name evidence="1" type="ORF">DSO57_1020359</name>
</gene>
<comment type="caution">
    <text evidence="1">The sequence shown here is derived from an EMBL/GenBank/DDBJ whole genome shotgun (WGS) entry which is preliminary data.</text>
</comment>
<evidence type="ECO:0000313" key="2">
    <source>
        <dbReference type="Proteomes" id="UP001165960"/>
    </source>
</evidence>
<dbReference type="EMBL" id="QTSX02004355">
    <property type="protein sequence ID" value="KAJ9065362.1"/>
    <property type="molecule type" value="Genomic_DNA"/>
</dbReference>
<keyword evidence="2" id="KW-1185">Reference proteome</keyword>